<dbReference type="EMBL" id="BPLR01019858">
    <property type="protein sequence ID" value="GIX72569.1"/>
    <property type="molecule type" value="Genomic_DNA"/>
</dbReference>
<protein>
    <submittedName>
        <fullName evidence="1">Uncharacterized protein</fullName>
    </submittedName>
</protein>
<accession>A0AAV4MP37</accession>
<evidence type="ECO:0000313" key="1">
    <source>
        <dbReference type="EMBL" id="GIX72569.1"/>
    </source>
</evidence>
<organism evidence="1 2">
    <name type="scientific">Caerostris extrusa</name>
    <name type="common">Bark spider</name>
    <name type="synonym">Caerostris bankana</name>
    <dbReference type="NCBI Taxonomy" id="172846"/>
    <lineage>
        <taxon>Eukaryota</taxon>
        <taxon>Metazoa</taxon>
        <taxon>Ecdysozoa</taxon>
        <taxon>Arthropoda</taxon>
        <taxon>Chelicerata</taxon>
        <taxon>Arachnida</taxon>
        <taxon>Araneae</taxon>
        <taxon>Araneomorphae</taxon>
        <taxon>Entelegynae</taxon>
        <taxon>Araneoidea</taxon>
        <taxon>Araneidae</taxon>
        <taxon>Caerostris</taxon>
    </lineage>
</organism>
<proteinExistence type="predicted"/>
<dbReference type="Proteomes" id="UP001054945">
    <property type="component" value="Unassembled WGS sequence"/>
</dbReference>
<dbReference type="AlphaFoldDB" id="A0AAV4MP37"/>
<name>A0AAV4MP37_CAEEX</name>
<gene>
    <name evidence="1" type="primary">AVEN_46586_1</name>
    <name evidence="1" type="ORF">CEXT_200941</name>
</gene>
<keyword evidence="2" id="KW-1185">Reference proteome</keyword>
<evidence type="ECO:0000313" key="2">
    <source>
        <dbReference type="Proteomes" id="UP001054945"/>
    </source>
</evidence>
<comment type="caution">
    <text evidence="1">The sequence shown here is derived from an EMBL/GenBank/DDBJ whole genome shotgun (WGS) entry which is preliminary data.</text>
</comment>
<sequence length="286" mass="32745">MTTLINIYDRIQSYQDQQQLANYIADMGSASSSAINISDPNLVRAVNYLESSIKSNIVLNQYKAAIDSFKQWVFPFANSFLERPMLPSQLEMDKDLEDLVSNAVTHIENLRTKVEIYKTSILINDKHLLRENSTARMSRRNHFSFGKKALRKFDIKTSVWSGHESLQSQINKALKRYDISGDAPGQFLLQVQRQILLDNKWPPSDSLFLREELFGEPVRVNNVYIKIRNGDLMLSPYAVWEVKLTGVTDKHSFQELEVYKDKVDLELAGRGSYVAGDVEELNFAEG</sequence>
<reference evidence="1 2" key="1">
    <citation type="submission" date="2021-06" db="EMBL/GenBank/DDBJ databases">
        <title>Caerostris extrusa draft genome.</title>
        <authorList>
            <person name="Kono N."/>
            <person name="Arakawa K."/>
        </authorList>
    </citation>
    <scope>NUCLEOTIDE SEQUENCE [LARGE SCALE GENOMIC DNA]</scope>
</reference>